<evidence type="ECO:0000313" key="3">
    <source>
        <dbReference type="Proteomes" id="UP001162131"/>
    </source>
</evidence>
<evidence type="ECO:0000256" key="1">
    <source>
        <dbReference type="SAM" id="MobiDB-lite"/>
    </source>
</evidence>
<accession>A0AAU9K3D1</accession>
<dbReference type="Gene3D" id="1.20.5.190">
    <property type="match status" value="1"/>
</dbReference>
<dbReference type="PANTHER" id="PTHR33504:SF2">
    <property type="entry name" value="PROTEIN MFI"/>
    <property type="match status" value="1"/>
</dbReference>
<reference evidence="2" key="1">
    <citation type="submission" date="2021-09" db="EMBL/GenBank/DDBJ databases">
        <authorList>
            <consortium name="AG Swart"/>
            <person name="Singh M."/>
            <person name="Singh A."/>
            <person name="Seah K."/>
            <person name="Emmerich C."/>
        </authorList>
    </citation>
    <scope>NUCLEOTIDE SEQUENCE</scope>
    <source>
        <strain evidence="2">ATCC30299</strain>
    </source>
</reference>
<protein>
    <submittedName>
        <fullName evidence="2">Uncharacterized protein</fullName>
    </submittedName>
</protein>
<dbReference type="CDD" id="cd23767">
    <property type="entry name" value="IQCD"/>
    <property type="match status" value="1"/>
</dbReference>
<dbReference type="EMBL" id="CAJZBQ010000054">
    <property type="protein sequence ID" value="CAG9332232.1"/>
    <property type="molecule type" value="Genomic_DNA"/>
</dbReference>
<organism evidence="2 3">
    <name type="scientific">Blepharisma stoltei</name>
    <dbReference type="NCBI Taxonomy" id="1481888"/>
    <lineage>
        <taxon>Eukaryota</taxon>
        <taxon>Sar</taxon>
        <taxon>Alveolata</taxon>
        <taxon>Ciliophora</taxon>
        <taxon>Postciliodesmatophora</taxon>
        <taxon>Heterotrichea</taxon>
        <taxon>Heterotrichida</taxon>
        <taxon>Blepharismidae</taxon>
        <taxon>Blepharisma</taxon>
    </lineage>
</organism>
<comment type="caution">
    <text evidence="2">The sequence shown here is derived from an EMBL/GenBank/DDBJ whole genome shotgun (WGS) entry which is preliminary data.</text>
</comment>
<feature type="compositionally biased region" description="Acidic residues" evidence="1">
    <location>
        <begin position="273"/>
        <end position="282"/>
    </location>
</feature>
<dbReference type="PROSITE" id="PS50096">
    <property type="entry name" value="IQ"/>
    <property type="match status" value="2"/>
</dbReference>
<dbReference type="AlphaFoldDB" id="A0AAU9K3D1"/>
<evidence type="ECO:0000313" key="2">
    <source>
        <dbReference type="EMBL" id="CAG9332232.1"/>
    </source>
</evidence>
<dbReference type="Pfam" id="PF00612">
    <property type="entry name" value="IQ"/>
    <property type="match status" value="2"/>
</dbReference>
<gene>
    <name evidence="2" type="ORF">BSTOLATCC_MIC55684</name>
</gene>
<feature type="region of interest" description="Disordered" evidence="1">
    <location>
        <begin position="260"/>
        <end position="283"/>
    </location>
</feature>
<dbReference type="PANTHER" id="PTHR33504">
    <property type="entry name" value="NADH DEHYDROGENASE (UBIQUINONE) 1 BETA SUBCOMPLEX, 4"/>
    <property type="match status" value="1"/>
</dbReference>
<name>A0AAU9K3D1_9CILI</name>
<sequence length="339" mass="40638">MASKNYKTPLEETKYKHYCATKIKALWKGYKQRERFRLLKSKKYDKAATHIQHWWRHYKTAKESKPLTVSDAAIKIQRLWRNYTNGKIFKYYKELIQFKFKGNPRDLLKTINPIEASMLDKASNAHLRFRLGGDKFPPLIYYKLYVHAGVCDVNSFAPRDYTAIKKATGKEIINMHLENEEVKNIKTGWYERYDNNGWRPITDNLIMPFDRVELHSSNKPAVFHHDKLVRRELVAKQKRKRKIKWLKELYAEGRKIEEMEKEQEIENQSKINEEEEEEEDPFREEKLLDLNEDDFDEYVNGLMKWSETLDFDKYMDHWMQIATSAPVENDPAETEEIML</sequence>
<keyword evidence="3" id="KW-1185">Reference proteome</keyword>
<dbReference type="Proteomes" id="UP001162131">
    <property type="component" value="Unassembled WGS sequence"/>
</dbReference>
<proteinExistence type="predicted"/>
<dbReference type="InterPro" id="IPR000048">
    <property type="entry name" value="IQ_motif_EF-hand-BS"/>
</dbReference>